<accession>A0ABQ7FYB3</accession>
<feature type="compositionally biased region" description="Low complexity" evidence="1">
    <location>
        <begin position="40"/>
        <end position="58"/>
    </location>
</feature>
<evidence type="ECO:0000313" key="4">
    <source>
        <dbReference type="Proteomes" id="UP000815325"/>
    </source>
</evidence>
<reference evidence="3" key="1">
    <citation type="submission" date="2017-08" db="EMBL/GenBank/DDBJ databases">
        <authorList>
            <person name="Polle J.E."/>
            <person name="Barry K."/>
            <person name="Cushman J."/>
            <person name="Schmutz J."/>
            <person name="Tran D."/>
            <person name="Hathwaick L.T."/>
            <person name="Yim W.C."/>
            <person name="Jenkins J."/>
            <person name="Mckie-Krisberg Z.M."/>
            <person name="Prochnik S."/>
            <person name="Lindquist E."/>
            <person name="Dockter R.B."/>
            <person name="Adam C."/>
            <person name="Molina H."/>
            <person name="Bunkerborg J."/>
            <person name="Jin E."/>
            <person name="Buchheim M."/>
            <person name="Magnuson J."/>
        </authorList>
    </citation>
    <scope>NUCLEOTIDE SEQUENCE</scope>
    <source>
        <strain evidence="3">CCAP 19/18</strain>
    </source>
</reference>
<feature type="signal peptide" evidence="2">
    <location>
        <begin position="1"/>
        <end position="18"/>
    </location>
</feature>
<protein>
    <submittedName>
        <fullName evidence="3">Uncharacterized protein</fullName>
    </submittedName>
</protein>
<sequence length="212" mass="22911">MLVTELLMLVCCAVGLSATGVGRVGSKASSGAEMGAGSLQQSAHQPAQQEQQQQQQQQPVLNPQQKLALLLQQHPQLEQHLQQNPQMLMQLQQNPQVLQQLVHLTQIKKQQQQQQQQQLLQQQQQGQQPPLPLWGGPRGAGTVNVPAPRGGQALYGQLLGKQATQTPQEEEAASITAGLPQQGMQAHELQHLAPQPRMQGAAAVSGACVLWS</sequence>
<feature type="compositionally biased region" description="Low complexity" evidence="1">
    <location>
        <begin position="118"/>
        <end position="128"/>
    </location>
</feature>
<evidence type="ECO:0000313" key="3">
    <source>
        <dbReference type="EMBL" id="KAF5827356.1"/>
    </source>
</evidence>
<keyword evidence="4" id="KW-1185">Reference proteome</keyword>
<comment type="caution">
    <text evidence="3">The sequence shown here is derived from an EMBL/GenBank/DDBJ whole genome shotgun (WGS) entry which is preliminary data.</text>
</comment>
<dbReference type="Proteomes" id="UP000815325">
    <property type="component" value="Unassembled WGS sequence"/>
</dbReference>
<evidence type="ECO:0000256" key="1">
    <source>
        <dbReference type="SAM" id="MobiDB-lite"/>
    </source>
</evidence>
<proteinExistence type="predicted"/>
<dbReference type="EMBL" id="MU070522">
    <property type="protein sequence ID" value="KAF5827356.1"/>
    <property type="molecule type" value="Genomic_DNA"/>
</dbReference>
<organism evidence="3 4">
    <name type="scientific">Dunaliella salina</name>
    <name type="common">Green alga</name>
    <name type="synonym">Protococcus salinus</name>
    <dbReference type="NCBI Taxonomy" id="3046"/>
    <lineage>
        <taxon>Eukaryota</taxon>
        <taxon>Viridiplantae</taxon>
        <taxon>Chlorophyta</taxon>
        <taxon>core chlorophytes</taxon>
        <taxon>Chlorophyceae</taxon>
        <taxon>CS clade</taxon>
        <taxon>Chlamydomonadales</taxon>
        <taxon>Dunaliellaceae</taxon>
        <taxon>Dunaliella</taxon>
    </lineage>
</organism>
<gene>
    <name evidence="3" type="ORF">DUNSADRAFT_798</name>
</gene>
<feature type="chain" id="PRO_5045278595" evidence="2">
    <location>
        <begin position="19"/>
        <end position="212"/>
    </location>
</feature>
<feature type="region of interest" description="Disordered" evidence="1">
    <location>
        <begin position="24"/>
        <end position="58"/>
    </location>
</feature>
<feature type="region of interest" description="Disordered" evidence="1">
    <location>
        <begin position="118"/>
        <end position="139"/>
    </location>
</feature>
<evidence type="ECO:0000256" key="2">
    <source>
        <dbReference type="SAM" id="SignalP"/>
    </source>
</evidence>
<keyword evidence="2" id="KW-0732">Signal</keyword>
<name>A0ABQ7FYB3_DUNSA</name>